<keyword evidence="3" id="KW-1185">Reference proteome</keyword>
<reference evidence="2 3" key="1">
    <citation type="journal article" date="2013" name="Genome Announc.">
        <title>Complete Genome Sequence of Burkholderia sp. Strain RPE64, Bacterial Symbiont of the Bean Bug Riptortus pedestris.</title>
        <authorList>
            <person name="Shibata T.F."/>
            <person name="Maeda T."/>
            <person name="Nikoh N."/>
            <person name="Yamaguchi K."/>
            <person name="Oshima K."/>
            <person name="Hattori M."/>
            <person name="Nishiyama T."/>
            <person name="Hasebe M."/>
            <person name="Fukatsu T."/>
            <person name="Kikuchi Y."/>
            <person name="Shigenobu S."/>
        </authorList>
    </citation>
    <scope>NUCLEOTIDE SEQUENCE [LARGE SCALE GENOMIC DNA]</scope>
    <source>
        <plasmid evidence="2 3">p2</plasmid>
    </source>
</reference>
<evidence type="ECO:0000256" key="1">
    <source>
        <dbReference type="SAM" id="MobiDB-lite"/>
    </source>
</evidence>
<geneLocation type="plasmid" evidence="2 3">
    <name>p2</name>
</geneLocation>
<organism evidence="2 3">
    <name type="scientific">Caballeronia insecticola</name>
    <dbReference type="NCBI Taxonomy" id="758793"/>
    <lineage>
        <taxon>Bacteria</taxon>
        <taxon>Pseudomonadati</taxon>
        <taxon>Pseudomonadota</taxon>
        <taxon>Betaproteobacteria</taxon>
        <taxon>Burkholderiales</taxon>
        <taxon>Burkholderiaceae</taxon>
        <taxon>Caballeronia</taxon>
    </lineage>
</organism>
<accession>A0A060PJT0</accession>
<protein>
    <recommendedName>
        <fullName evidence="4">DUF2934 domain-containing protein</fullName>
    </recommendedName>
</protein>
<dbReference type="KEGG" id="buo:BRPE64_ECDS02960"/>
<dbReference type="Proteomes" id="UP000013966">
    <property type="component" value="Plasmid p2"/>
</dbReference>
<dbReference type="EMBL" id="AP013062">
    <property type="protein sequence ID" value="BAO94178.1"/>
    <property type="molecule type" value="Genomic_DNA"/>
</dbReference>
<evidence type="ECO:0008006" key="4">
    <source>
        <dbReference type="Google" id="ProtNLM"/>
    </source>
</evidence>
<dbReference type="AlphaFoldDB" id="A0A060PJT0"/>
<proteinExistence type="predicted"/>
<dbReference type="Pfam" id="PF11154">
    <property type="entry name" value="DUF2934"/>
    <property type="match status" value="1"/>
</dbReference>
<reference evidence="2 3" key="2">
    <citation type="journal article" date="2018" name="Int. J. Syst. Evol. Microbiol.">
        <title>Burkholderia insecticola sp. nov., a gut symbiotic bacterium of the bean bug Riptortus pedestris.</title>
        <authorList>
            <person name="Takeshita K."/>
            <person name="Tamaki H."/>
            <person name="Ohbayashi T."/>
            <person name="Meng X.-Y."/>
            <person name="Sone T."/>
            <person name="Mitani Y."/>
            <person name="Peeters C."/>
            <person name="Kikuchi Y."/>
            <person name="Vandamme P."/>
        </authorList>
    </citation>
    <scope>NUCLEOTIDE SEQUENCE [LARGE SCALE GENOMIC DNA]</scope>
    <source>
        <strain evidence="2">RPE64</strain>
        <plasmid evidence="2 3">p2</plasmid>
    </source>
</reference>
<feature type="region of interest" description="Disordered" evidence="1">
    <location>
        <begin position="47"/>
        <end position="67"/>
    </location>
</feature>
<dbReference type="RefSeq" id="WP_044044241.1">
    <property type="nucleotide sequence ID" value="NC_021295.1"/>
</dbReference>
<sequence length="67" mass="7374">MNMPLNEIQIHSLAFYLWENDGSPAGQAHKYWEKALKQLEGKTIHSGNGKVGGRATALSEEDTTCEA</sequence>
<evidence type="ECO:0000313" key="2">
    <source>
        <dbReference type="EMBL" id="BAO94178.1"/>
    </source>
</evidence>
<gene>
    <name evidence="2" type="ORF">BRPE64_ECDS02960</name>
</gene>
<dbReference type="InterPro" id="IPR021327">
    <property type="entry name" value="DUF2934"/>
</dbReference>
<dbReference type="HOGENOM" id="CLU_2804166_0_0_4"/>
<dbReference type="OrthoDB" id="8909820at2"/>
<evidence type="ECO:0000313" key="3">
    <source>
        <dbReference type="Proteomes" id="UP000013966"/>
    </source>
</evidence>
<name>A0A060PJT0_9BURK</name>
<keyword evidence="2" id="KW-0614">Plasmid</keyword>